<organism evidence="2 3">
    <name type="scientific">Actinoplanes ianthinogenes</name>
    <dbReference type="NCBI Taxonomy" id="122358"/>
    <lineage>
        <taxon>Bacteria</taxon>
        <taxon>Bacillati</taxon>
        <taxon>Actinomycetota</taxon>
        <taxon>Actinomycetes</taxon>
        <taxon>Micromonosporales</taxon>
        <taxon>Micromonosporaceae</taxon>
        <taxon>Actinoplanes</taxon>
    </lineage>
</organism>
<dbReference type="Pfam" id="PF03551">
    <property type="entry name" value="PadR"/>
    <property type="match status" value="1"/>
</dbReference>
<feature type="domain" description="Transcription regulator PadR N-terminal" evidence="1">
    <location>
        <begin position="6"/>
        <end position="78"/>
    </location>
</feature>
<dbReference type="PANTHER" id="PTHR33169:SF26">
    <property type="entry name" value="CONSERVED PROTEIN"/>
    <property type="match status" value="1"/>
</dbReference>
<evidence type="ECO:0000313" key="3">
    <source>
        <dbReference type="Proteomes" id="UP000676967"/>
    </source>
</evidence>
<dbReference type="PANTHER" id="PTHR33169">
    <property type="entry name" value="PADR-FAMILY TRANSCRIPTIONAL REGULATOR"/>
    <property type="match status" value="1"/>
</dbReference>
<dbReference type="EMBL" id="AP023356">
    <property type="protein sequence ID" value="BCJ44962.1"/>
    <property type="molecule type" value="Genomic_DNA"/>
</dbReference>
<dbReference type="RefSeq" id="WP_189336192.1">
    <property type="nucleotide sequence ID" value="NZ_AP023356.1"/>
</dbReference>
<keyword evidence="3" id="KW-1185">Reference proteome</keyword>
<dbReference type="Proteomes" id="UP000676967">
    <property type="component" value="Chromosome"/>
</dbReference>
<dbReference type="InterPro" id="IPR036390">
    <property type="entry name" value="WH_DNA-bd_sf"/>
</dbReference>
<dbReference type="InterPro" id="IPR005149">
    <property type="entry name" value="Tscrpt_reg_PadR_N"/>
</dbReference>
<accession>A0ABM7M046</accession>
<dbReference type="InterPro" id="IPR036388">
    <property type="entry name" value="WH-like_DNA-bd_sf"/>
</dbReference>
<dbReference type="InterPro" id="IPR052509">
    <property type="entry name" value="Metal_resp_DNA-bind_regulator"/>
</dbReference>
<name>A0ABM7M046_9ACTN</name>
<reference evidence="2 3" key="1">
    <citation type="submission" date="2020-08" db="EMBL/GenBank/DDBJ databases">
        <title>Whole genome shotgun sequence of Actinoplanes ianthinogenes NBRC 13996.</title>
        <authorList>
            <person name="Komaki H."/>
            <person name="Tamura T."/>
        </authorList>
    </citation>
    <scope>NUCLEOTIDE SEQUENCE [LARGE SCALE GENOMIC DNA]</scope>
    <source>
        <strain evidence="2 3">NBRC 13996</strain>
    </source>
</reference>
<protein>
    <submittedName>
        <fullName evidence="2">PadR family transcriptional regulator</fullName>
    </submittedName>
</protein>
<proteinExistence type="predicted"/>
<gene>
    <name evidence="2" type="ORF">Aiant_56190</name>
</gene>
<dbReference type="Gene3D" id="1.10.10.10">
    <property type="entry name" value="Winged helix-like DNA-binding domain superfamily/Winged helix DNA-binding domain"/>
    <property type="match status" value="1"/>
</dbReference>
<evidence type="ECO:0000259" key="1">
    <source>
        <dbReference type="Pfam" id="PF03551"/>
    </source>
</evidence>
<evidence type="ECO:0000313" key="2">
    <source>
        <dbReference type="EMBL" id="BCJ44962.1"/>
    </source>
</evidence>
<dbReference type="SUPFAM" id="SSF46785">
    <property type="entry name" value="Winged helix' DNA-binding domain"/>
    <property type="match status" value="1"/>
</dbReference>
<sequence length="177" mass="19907">MLALAILGFLHDEPLHGYELKDRITSLTGHVRPVSDGALYPAINRLTAAGLLERRTEPGTSAAPRWMLSLTEAGHAELLRRLRTPSEVEITDRNRYFTVLAFLRHLPDRAEQAEVLRRRLAFLAAPATFFSRGGERLRAADVDDPFRQGMFEIARATSQAERAWLERTLTSLIDDGD</sequence>